<dbReference type="STRING" id="283909.R7U3P9"/>
<feature type="compositionally biased region" description="Basic and acidic residues" evidence="2">
    <location>
        <begin position="17"/>
        <end position="27"/>
    </location>
</feature>
<dbReference type="OMA" id="ETYMTDL"/>
<protein>
    <submittedName>
        <fullName evidence="3 4">Uncharacterized protein</fullName>
    </submittedName>
</protein>
<dbReference type="PANTHER" id="PTHR28654">
    <property type="entry name" value="AXIN INTERACTOR, DORSALIZATION-ASSOCIATED PROTEIN"/>
    <property type="match status" value="1"/>
</dbReference>
<dbReference type="HOGENOM" id="CLU_040959_0_0_1"/>
<dbReference type="PANTHER" id="PTHR28654:SF1">
    <property type="entry name" value="AXIN INTERACTOR, DORSALIZATION-ASSOCIATED PROTEIN"/>
    <property type="match status" value="1"/>
</dbReference>
<evidence type="ECO:0000313" key="5">
    <source>
        <dbReference type="Proteomes" id="UP000014760"/>
    </source>
</evidence>
<accession>R7U3P9</accession>
<dbReference type="InterPro" id="IPR019734">
    <property type="entry name" value="TPR_rpt"/>
</dbReference>
<feature type="compositionally biased region" description="Basic residues" evidence="2">
    <location>
        <begin position="1"/>
        <end position="10"/>
    </location>
</feature>
<keyword evidence="1" id="KW-0802">TPR repeat</keyword>
<feature type="region of interest" description="Disordered" evidence="2">
    <location>
        <begin position="342"/>
        <end position="382"/>
    </location>
</feature>
<dbReference type="GO" id="GO:0035091">
    <property type="term" value="F:phosphatidylinositol binding"/>
    <property type="evidence" value="ECO:0007669"/>
    <property type="project" value="TreeGrafter"/>
</dbReference>
<evidence type="ECO:0000256" key="1">
    <source>
        <dbReference type="PROSITE-ProRule" id="PRU00339"/>
    </source>
</evidence>
<dbReference type="GO" id="GO:0016020">
    <property type="term" value="C:membrane"/>
    <property type="evidence" value="ECO:0007669"/>
    <property type="project" value="TreeGrafter"/>
</dbReference>
<dbReference type="GO" id="GO:0048264">
    <property type="term" value="P:determination of ventral identity"/>
    <property type="evidence" value="ECO:0007669"/>
    <property type="project" value="TreeGrafter"/>
</dbReference>
<feature type="repeat" description="TPR" evidence="1">
    <location>
        <begin position="66"/>
        <end position="99"/>
    </location>
</feature>
<dbReference type="EMBL" id="KB305828">
    <property type="protein sequence ID" value="ELU00614.1"/>
    <property type="molecule type" value="Genomic_DNA"/>
</dbReference>
<organism evidence="3">
    <name type="scientific">Capitella teleta</name>
    <name type="common">Polychaete worm</name>
    <dbReference type="NCBI Taxonomy" id="283909"/>
    <lineage>
        <taxon>Eukaryota</taxon>
        <taxon>Metazoa</taxon>
        <taxon>Spiralia</taxon>
        <taxon>Lophotrochozoa</taxon>
        <taxon>Annelida</taxon>
        <taxon>Polychaeta</taxon>
        <taxon>Sedentaria</taxon>
        <taxon>Scolecida</taxon>
        <taxon>Capitellidae</taxon>
        <taxon>Capitella</taxon>
    </lineage>
</organism>
<dbReference type="Pfam" id="PF13181">
    <property type="entry name" value="TPR_8"/>
    <property type="match status" value="1"/>
</dbReference>
<gene>
    <name evidence="3" type="ORF">CAPTEDRAFT_225563</name>
</gene>
<evidence type="ECO:0000313" key="3">
    <source>
        <dbReference type="EMBL" id="ELU00614.1"/>
    </source>
</evidence>
<reference evidence="5" key="1">
    <citation type="submission" date="2012-12" db="EMBL/GenBank/DDBJ databases">
        <authorList>
            <person name="Hellsten U."/>
            <person name="Grimwood J."/>
            <person name="Chapman J.A."/>
            <person name="Shapiro H."/>
            <person name="Aerts A."/>
            <person name="Otillar R.P."/>
            <person name="Terry A.Y."/>
            <person name="Boore J.L."/>
            <person name="Simakov O."/>
            <person name="Marletaz F."/>
            <person name="Cho S.-J."/>
            <person name="Edsinger-Gonzales E."/>
            <person name="Havlak P."/>
            <person name="Kuo D.-H."/>
            <person name="Larsson T."/>
            <person name="Lv J."/>
            <person name="Arendt D."/>
            <person name="Savage R."/>
            <person name="Osoegawa K."/>
            <person name="de Jong P."/>
            <person name="Lindberg D.R."/>
            <person name="Seaver E.C."/>
            <person name="Weisblat D.A."/>
            <person name="Putnam N.H."/>
            <person name="Grigoriev I.V."/>
            <person name="Rokhsar D.S."/>
        </authorList>
    </citation>
    <scope>NUCLEOTIDE SEQUENCE</scope>
    <source>
        <strain evidence="5">I ESC-2004</strain>
    </source>
</reference>
<dbReference type="InterPro" id="IPR011990">
    <property type="entry name" value="TPR-like_helical_dom_sf"/>
</dbReference>
<feature type="region of interest" description="Disordered" evidence="2">
    <location>
        <begin position="1"/>
        <end position="27"/>
    </location>
</feature>
<dbReference type="Gene3D" id="1.25.40.10">
    <property type="entry name" value="Tetratricopeptide repeat domain"/>
    <property type="match status" value="2"/>
</dbReference>
<dbReference type="PROSITE" id="PS50005">
    <property type="entry name" value="TPR"/>
    <property type="match status" value="1"/>
</dbReference>
<evidence type="ECO:0000313" key="4">
    <source>
        <dbReference type="EnsemblMetazoa" id="CapteP225563"/>
    </source>
</evidence>
<keyword evidence="5" id="KW-1185">Reference proteome</keyword>
<evidence type="ECO:0000256" key="2">
    <source>
        <dbReference type="SAM" id="MobiDB-lite"/>
    </source>
</evidence>
<dbReference type="EMBL" id="AMQN01009626">
    <property type="status" value="NOT_ANNOTATED_CDS"/>
    <property type="molecule type" value="Genomic_DNA"/>
</dbReference>
<dbReference type="CDD" id="cd24142">
    <property type="entry name" value="ACL4-like"/>
    <property type="match status" value="1"/>
</dbReference>
<dbReference type="AlphaFoldDB" id="R7U3P9"/>
<dbReference type="OrthoDB" id="1914839at2759"/>
<sequence length="382" mass="42476">MGRKTKRATKLAKVTGQKKEKESKKDAPKFTVDELMDKVDEYVDSFEFEIAQRFCQKALEMEPNNIRVIETSGTLLLELGDLENAKRCFCRAIELEPARGHSKYMYMGQISTGMDAINCFLVGIKLMREQLEQQAEQGSEGAAASAAAEAGQPTPADISKAHCNIAEIYLTDACFEPNAEEECRKNLEEAISADAANPEAHHLMASFWLSKDDQEKAEACLDEGISLWLPALKQVHLENPGTKAEALIDPIVACHVSYPGRINAAKLCIEVSKYEVAAEILELLLDEDDEVLEVWYLLGWSNHLQGSEYLSTARFYLQKAQKVAKKLDCDDKQMIAHVEELLEELGPGDEEENGEEEEEEEEEVEEGRGGGGGRLDGTLDIL</sequence>
<dbReference type="Proteomes" id="UP000014760">
    <property type="component" value="Unassembled WGS sequence"/>
</dbReference>
<reference evidence="4" key="3">
    <citation type="submission" date="2015-06" db="UniProtKB">
        <authorList>
            <consortium name="EnsemblMetazoa"/>
        </authorList>
    </citation>
    <scope>IDENTIFICATION</scope>
</reference>
<dbReference type="EnsemblMetazoa" id="CapteT225563">
    <property type="protein sequence ID" value="CapteP225563"/>
    <property type="gene ID" value="CapteG225563"/>
</dbReference>
<reference evidence="3 5" key="2">
    <citation type="journal article" date="2013" name="Nature">
        <title>Insights into bilaterian evolution from three spiralian genomes.</title>
        <authorList>
            <person name="Simakov O."/>
            <person name="Marletaz F."/>
            <person name="Cho S.J."/>
            <person name="Edsinger-Gonzales E."/>
            <person name="Havlak P."/>
            <person name="Hellsten U."/>
            <person name="Kuo D.H."/>
            <person name="Larsson T."/>
            <person name="Lv J."/>
            <person name="Arendt D."/>
            <person name="Savage R."/>
            <person name="Osoegawa K."/>
            <person name="de Jong P."/>
            <person name="Grimwood J."/>
            <person name="Chapman J.A."/>
            <person name="Shapiro H."/>
            <person name="Aerts A."/>
            <person name="Otillar R.P."/>
            <person name="Terry A.Y."/>
            <person name="Boore J.L."/>
            <person name="Grigoriev I.V."/>
            <person name="Lindberg D.R."/>
            <person name="Seaver E.C."/>
            <person name="Weisblat D.A."/>
            <person name="Putnam N.H."/>
            <person name="Rokhsar D.S."/>
        </authorList>
    </citation>
    <scope>NUCLEOTIDE SEQUENCE</scope>
    <source>
        <strain evidence="3 5">I ESC-2004</strain>
    </source>
</reference>
<dbReference type="SUPFAM" id="SSF48452">
    <property type="entry name" value="TPR-like"/>
    <property type="match status" value="1"/>
</dbReference>
<feature type="compositionally biased region" description="Acidic residues" evidence="2">
    <location>
        <begin position="342"/>
        <end position="365"/>
    </location>
</feature>
<name>R7U3P9_CAPTE</name>
<proteinExistence type="predicted"/>